<evidence type="ECO:0000256" key="1">
    <source>
        <dbReference type="ARBA" id="ARBA00022490"/>
    </source>
</evidence>
<dbReference type="Gene3D" id="3.90.600.20">
    <property type="match status" value="1"/>
</dbReference>
<dbReference type="HAMAP" id="MF_01892">
    <property type="entry name" value="tRNA_Ile2_agm2C_synt"/>
    <property type="match status" value="1"/>
</dbReference>
<keyword evidence="2 6" id="KW-0436">Ligase</keyword>
<dbReference type="InterPro" id="IPR053870">
    <property type="entry name" value="TiaS-like_TCKD"/>
</dbReference>
<evidence type="ECO:0000256" key="5">
    <source>
        <dbReference type="ARBA" id="ARBA00022840"/>
    </source>
</evidence>
<dbReference type="PANTHER" id="PTHR40705">
    <property type="entry name" value="TRNA(ILE2) 2-AGMATINYLCYTIDINE SYNTHETASE TIAS"/>
    <property type="match status" value="1"/>
</dbReference>
<comment type="catalytic activity">
    <reaction evidence="6">
        <text>cytidine(34) in tRNA(Ile2) + agmatine + ATP + H2O = 2-agmatinylcytidine(34) in tRNA(Ile2) + AMP + 2 phosphate + 2 H(+)</text>
        <dbReference type="Rhea" id="RHEA:43608"/>
        <dbReference type="Rhea" id="RHEA-COMP:10625"/>
        <dbReference type="Rhea" id="RHEA-COMP:10626"/>
        <dbReference type="ChEBI" id="CHEBI:15377"/>
        <dbReference type="ChEBI" id="CHEBI:15378"/>
        <dbReference type="ChEBI" id="CHEBI:30616"/>
        <dbReference type="ChEBI" id="CHEBI:43474"/>
        <dbReference type="ChEBI" id="CHEBI:58145"/>
        <dbReference type="ChEBI" id="CHEBI:82748"/>
        <dbReference type="ChEBI" id="CHEBI:83545"/>
        <dbReference type="ChEBI" id="CHEBI:456215"/>
        <dbReference type="EC" id="6.3.4.22"/>
    </reaction>
</comment>
<feature type="domain" description="TiaS-like TCKD" evidence="8">
    <location>
        <begin position="11"/>
        <end position="72"/>
    </location>
</feature>
<keyword evidence="1 6" id="KW-0963">Cytoplasm</keyword>
<dbReference type="Gene3D" id="3.30.70.2200">
    <property type="match status" value="1"/>
</dbReference>
<dbReference type="PANTHER" id="PTHR40705:SF2">
    <property type="entry name" value="DUF1743 DOMAIN-CONTAINING PROTEIN"/>
    <property type="match status" value="1"/>
</dbReference>
<evidence type="ECO:0000259" key="8">
    <source>
        <dbReference type="Pfam" id="PF22641"/>
    </source>
</evidence>
<comment type="caution">
    <text evidence="10">The sequence shown here is derived from an EMBL/GenBank/DDBJ whole genome shotgun (WGS) entry which is preliminary data.</text>
</comment>
<dbReference type="InterPro" id="IPR013696">
    <property type="entry name" value="TiaS_FLD"/>
</dbReference>
<evidence type="ECO:0000256" key="4">
    <source>
        <dbReference type="ARBA" id="ARBA00022741"/>
    </source>
</evidence>
<dbReference type="Pfam" id="PF08489">
    <property type="entry name" value="TiaS_FLD"/>
    <property type="match status" value="1"/>
</dbReference>
<keyword evidence="4 6" id="KW-0547">Nucleotide-binding</keyword>
<dbReference type="Pfam" id="PF23783">
    <property type="entry name" value="Zn_ribbon_TiaS"/>
    <property type="match status" value="1"/>
</dbReference>
<dbReference type="InterPro" id="IPR055394">
    <property type="entry name" value="Zn_ribbon_TiaS"/>
</dbReference>
<evidence type="ECO:0000259" key="7">
    <source>
        <dbReference type="Pfam" id="PF08489"/>
    </source>
</evidence>
<name>A0A2R7Y5P7_9CREN</name>
<protein>
    <recommendedName>
        <fullName evidence="6">tRNA(Ile2) 2-agmatinylcytidine synthetase TiaS</fullName>
        <shortName evidence="6">tRNA(Ile2)-agm2C synthetase</shortName>
        <ecNumber evidence="6">6.3.4.22</ecNumber>
    </recommendedName>
    <alternativeName>
        <fullName evidence="6">tRNA(Ile2) agmatidine synthetase</fullName>
    </alternativeName>
</protein>
<dbReference type="Gene3D" id="2.40.50.1010">
    <property type="match status" value="1"/>
</dbReference>
<evidence type="ECO:0000256" key="6">
    <source>
        <dbReference type="HAMAP-Rule" id="MF_01892"/>
    </source>
</evidence>
<gene>
    <name evidence="6" type="primary">tiaS</name>
    <name evidence="10" type="ORF">B7O98_05305</name>
</gene>
<dbReference type="InterPro" id="IPR024913">
    <property type="entry name" value="tRNA_Ile2__agm2C_synt"/>
</dbReference>
<dbReference type="EMBL" id="NBVN01000003">
    <property type="protein sequence ID" value="PUA32855.1"/>
    <property type="molecule type" value="Genomic_DNA"/>
</dbReference>
<reference evidence="10" key="1">
    <citation type="submission" date="2017-04" db="EMBL/GenBank/DDBJ databases">
        <authorList>
            <person name="Afonso C.L."/>
            <person name="Miller P.J."/>
            <person name="Scott M.A."/>
            <person name="Spackman E."/>
            <person name="Goraichik I."/>
            <person name="Dimitrov K.M."/>
            <person name="Suarez D.L."/>
            <person name="Swayne D.E."/>
        </authorList>
    </citation>
    <scope>NUCLEOTIDE SEQUENCE</scope>
    <source>
        <strain evidence="10">NZ3</strain>
    </source>
</reference>
<comment type="subcellular location">
    <subcellularLocation>
        <location evidence="6">Cytoplasm</location>
    </subcellularLocation>
</comment>
<keyword evidence="3 6" id="KW-0819">tRNA processing</keyword>
<dbReference type="GO" id="GO:0016879">
    <property type="term" value="F:ligase activity, forming carbon-nitrogen bonds"/>
    <property type="evidence" value="ECO:0007669"/>
    <property type="project" value="UniProtKB-UniRule"/>
</dbReference>
<dbReference type="AlphaFoldDB" id="A0A2R7Y5P7"/>
<dbReference type="GO" id="GO:0005524">
    <property type="term" value="F:ATP binding"/>
    <property type="evidence" value="ECO:0007669"/>
    <property type="project" value="UniProtKB-KW"/>
</dbReference>
<keyword evidence="5 6" id="KW-0067">ATP-binding</keyword>
<accession>A0A2R7Y5P7</accession>
<reference evidence="10" key="2">
    <citation type="journal article" date="2018" name="Syst. Appl. Microbiol.">
        <title>A new symbiotic nanoarchaeote (Candidatus Nanoclepta minutus) and its host (Zestosphaera tikiterensis gen. nov., sp. nov.) from a New Zealand hot spring.</title>
        <authorList>
            <person name="St John E."/>
            <person name="Liu Y."/>
            <person name="Podar M."/>
            <person name="Stott M.B."/>
            <person name="Meneghin J."/>
            <person name="Chen Z."/>
            <person name="Lagutin K."/>
            <person name="Mitchell K."/>
            <person name="Reysenbach A.L."/>
        </authorList>
    </citation>
    <scope>NUCLEOTIDE SEQUENCE [LARGE SCALE GENOMIC DNA]</scope>
    <source>
        <strain evidence="10">NZ3</strain>
    </source>
</reference>
<dbReference type="Proteomes" id="UP000244093">
    <property type="component" value="Unassembled WGS sequence"/>
</dbReference>
<dbReference type="GO" id="GO:0005737">
    <property type="term" value="C:cytoplasm"/>
    <property type="evidence" value="ECO:0007669"/>
    <property type="project" value="UniProtKB-SubCell"/>
</dbReference>
<evidence type="ECO:0000313" key="11">
    <source>
        <dbReference type="Proteomes" id="UP000244093"/>
    </source>
</evidence>
<evidence type="ECO:0000313" key="10">
    <source>
        <dbReference type="EMBL" id="PUA32855.1"/>
    </source>
</evidence>
<evidence type="ECO:0000259" key="9">
    <source>
        <dbReference type="Pfam" id="PF23783"/>
    </source>
</evidence>
<dbReference type="EC" id="6.3.4.22" evidence="6"/>
<comment type="similarity">
    <text evidence="6">Belongs to the TiaS family.</text>
</comment>
<feature type="domain" description="TiaS FLD" evidence="7">
    <location>
        <begin position="157"/>
        <end position="270"/>
    </location>
</feature>
<feature type="domain" description="TiaS C-terminal zinc ribbon" evidence="9">
    <location>
        <begin position="370"/>
        <end position="411"/>
    </location>
</feature>
<evidence type="ECO:0000256" key="3">
    <source>
        <dbReference type="ARBA" id="ARBA00022694"/>
    </source>
</evidence>
<evidence type="ECO:0000256" key="2">
    <source>
        <dbReference type="ARBA" id="ARBA00022598"/>
    </source>
</evidence>
<sequence>MSVNDYTTVHIGLDDVDTQFSGCTTHVTYRILKNILNKHSKVTPLDFPNLIRLNPTIPFKTRGNAALALRLKVPTELLDSLKKDVVNEVLKYVSTRVNEDLTSYGVDPGLAFVYGEVSEPLRKLYLKALTDYVHMDYLVNVINELNGRVETPLGLKRGLVGALAAVGAVNLPDCTYELIVYRHPSNYLKERCVDVESIKAMDEEFKHVTFLNYDYSKDKPLITPSGSNPVLLGIRGEDPKALLKAFKSLKICEEIEGWAVFKTNQGTNAHHVRRSLDDVRPYQTGCFEGVVLGRPSTLRGGDVMIKIVDGVSTLNAVAFKETGLNKVLQALMDGDRVEVCGGVKFWTGFGPVLHVDKVSVLDVVGVKYLNPKCPKCGHRMKSLGRGKGWRCPKCGFKASNLARDEIALERKVSLGVYVPVDRAVKHLIMPEVRYGRWRACLDLPMEVTEFIR</sequence>
<comment type="function">
    <text evidence="6">ATP-dependent agmatine transferase that catalyzes the formation of 2-agmatinylcytidine (agm2C) at the wobble position (C34) of tRNA(Ile2), converting the codon specificity from AUG to AUA.</text>
</comment>
<organism evidence="10 11">
    <name type="scientific">Zestosphaera tikiterensis</name>
    <dbReference type="NCBI Taxonomy" id="1973259"/>
    <lineage>
        <taxon>Archaea</taxon>
        <taxon>Thermoproteota</taxon>
        <taxon>Thermoprotei</taxon>
        <taxon>Desulfurococcales</taxon>
        <taxon>Desulfurococcaceae</taxon>
        <taxon>Zestosphaera</taxon>
    </lineage>
</organism>
<dbReference type="Pfam" id="PF22641">
    <property type="entry name" value="TiaS_TCKD"/>
    <property type="match status" value="1"/>
</dbReference>
<proteinExistence type="inferred from homology"/>
<dbReference type="GO" id="GO:0002101">
    <property type="term" value="P:tRNA wobble cytosine modification"/>
    <property type="evidence" value="ECO:0007669"/>
    <property type="project" value="UniProtKB-UniRule"/>
</dbReference>